<keyword evidence="1" id="KW-1133">Transmembrane helix</keyword>
<feature type="transmembrane region" description="Helical" evidence="1">
    <location>
        <begin position="47"/>
        <end position="64"/>
    </location>
</feature>
<gene>
    <name evidence="3" type="ORF">EDD38_3836</name>
    <name evidence="2" type="ORF">EDD39_3347</name>
</gene>
<accession>A0A3N4RRL2</accession>
<evidence type="ECO:0000313" key="2">
    <source>
        <dbReference type="EMBL" id="ROR45133.1"/>
    </source>
</evidence>
<comment type="caution">
    <text evidence="3">The sequence shown here is derived from an EMBL/GenBank/DDBJ whole genome shotgun (WGS) entry which is preliminary data.</text>
</comment>
<accession>A0A8G1UJP2</accession>
<reference evidence="4 5" key="1">
    <citation type="submission" date="2018-11" db="EMBL/GenBank/DDBJ databases">
        <title>Sequencing the genomes of 1000 actinobacteria strains.</title>
        <authorList>
            <person name="Klenk H.-P."/>
        </authorList>
    </citation>
    <scope>NUCLEOTIDE SEQUENCE [LARGE SCALE GENOMIC DNA]</scope>
    <source>
        <strain evidence="2 5">DSM 44780</strain>
        <strain evidence="3 4">DSM 44781</strain>
    </source>
</reference>
<keyword evidence="1" id="KW-0812">Transmembrane</keyword>
<evidence type="ECO:0000313" key="3">
    <source>
        <dbReference type="EMBL" id="RPE35486.1"/>
    </source>
</evidence>
<evidence type="ECO:0000313" key="4">
    <source>
        <dbReference type="Proteomes" id="UP000266906"/>
    </source>
</evidence>
<evidence type="ECO:0000256" key="1">
    <source>
        <dbReference type="SAM" id="Phobius"/>
    </source>
</evidence>
<dbReference type="EMBL" id="RKQG01000001">
    <property type="protein sequence ID" value="RPE35486.1"/>
    <property type="molecule type" value="Genomic_DNA"/>
</dbReference>
<dbReference type="AlphaFoldDB" id="A0A3N4RRL2"/>
<keyword evidence="1" id="KW-0472">Membrane</keyword>
<feature type="transmembrane region" description="Helical" evidence="1">
    <location>
        <begin position="84"/>
        <end position="103"/>
    </location>
</feature>
<dbReference type="EMBL" id="RJVJ01000001">
    <property type="protein sequence ID" value="ROR45133.1"/>
    <property type="molecule type" value="Genomic_DNA"/>
</dbReference>
<sequence length="125" mass="13150">MARARYCLALMVVGWAGSWVALRSEENAQELLKHCLDSPGLPGYALLLAWAGPVLSLAAAGWAVRPALRTLRETSRPISAGRGLLFVALPAALLIGVFQGAVLEDGHTYRGAQRSPCAGAATALR</sequence>
<evidence type="ECO:0000313" key="5">
    <source>
        <dbReference type="Proteomes" id="UP000267408"/>
    </source>
</evidence>
<name>A0A3N4RRL2_9ACTN</name>
<protein>
    <submittedName>
        <fullName evidence="3">Uncharacterized protein</fullName>
    </submittedName>
</protein>
<dbReference type="RefSeq" id="WP_123556878.1">
    <property type="nucleotide sequence ID" value="NZ_JBEYIY010000003.1"/>
</dbReference>
<organism evidence="3 4">
    <name type="scientific">Kitasatospora cineracea</name>
    <dbReference type="NCBI Taxonomy" id="88074"/>
    <lineage>
        <taxon>Bacteria</taxon>
        <taxon>Bacillati</taxon>
        <taxon>Actinomycetota</taxon>
        <taxon>Actinomycetes</taxon>
        <taxon>Kitasatosporales</taxon>
        <taxon>Streptomycetaceae</taxon>
        <taxon>Kitasatospora</taxon>
    </lineage>
</organism>
<dbReference type="Proteomes" id="UP000267408">
    <property type="component" value="Unassembled WGS sequence"/>
</dbReference>
<proteinExistence type="predicted"/>
<dbReference type="OrthoDB" id="3874221at2"/>
<keyword evidence="4" id="KW-1185">Reference proteome</keyword>
<dbReference type="Proteomes" id="UP000266906">
    <property type="component" value="Unassembled WGS sequence"/>
</dbReference>